<sequence>MFRPLLSRAAASIAAVIIAIGLSAGTYPATAAAYATAACDPAGQTEADAAVATQLNATLGGTLRGAMDAHRVSCARMVIKAVAQRAQPERAAVIALAAAMVESGIQNVSEERDDGSLGLFRMRAAWGSSAQRLDATWAANAFLDKMIRLYPDRAWVTAPIGEVCQAVQVAAHPVRYQAQAADAQIIVNTVWPYVSGPKGVASVYGVLPDGRLTYTAIDAASGKRTSGPILSAQKLGFTPKAMATLNADTLLVTESGTAGKLYRVDVQNVTGTVEFATPVYLGGGYTHDLLAYDGRFLFGIAGGALRRYIITVAKPALADITGNTLIGTGFTLKTLTTTGQGWILGTTAAGALISYKIMGADLWRRYQLRDTTWQVFDHLLSPGAGLYYGRRADGSLYRYFDINPFDGQGADVSGQGTVDTSGWTQTLLSAQPGTVTR</sequence>
<evidence type="ECO:0000313" key="3">
    <source>
        <dbReference type="Proteomes" id="UP001500630"/>
    </source>
</evidence>
<comment type="caution">
    <text evidence="2">The sequence shown here is derived from an EMBL/GenBank/DDBJ whole genome shotgun (WGS) entry which is preliminary data.</text>
</comment>
<feature type="signal peptide" evidence="1">
    <location>
        <begin position="1"/>
        <end position="31"/>
    </location>
</feature>
<keyword evidence="3" id="KW-1185">Reference proteome</keyword>
<name>A0ABP6ZUP6_9ACTN</name>
<gene>
    <name evidence="2" type="ORF">GCM10022419_127370</name>
</gene>
<dbReference type="EMBL" id="BAABDQ010000061">
    <property type="protein sequence ID" value="GAA3620253.1"/>
    <property type="molecule type" value="Genomic_DNA"/>
</dbReference>
<proteinExistence type="predicted"/>
<accession>A0ABP6ZUP6</accession>
<protein>
    <submittedName>
        <fullName evidence="2">Uncharacterized protein</fullName>
    </submittedName>
</protein>
<organism evidence="2 3">
    <name type="scientific">Nonomuraea rosea</name>
    <dbReference type="NCBI Taxonomy" id="638574"/>
    <lineage>
        <taxon>Bacteria</taxon>
        <taxon>Bacillati</taxon>
        <taxon>Actinomycetota</taxon>
        <taxon>Actinomycetes</taxon>
        <taxon>Streptosporangiales</taxon>
        <taxon>Streptosporangiaceae</taxon>
        <taxon>Nonomuraea</taxon>
    </lineage>
</organism>
<evidence type="ECO:0000313" key="2">
    <source>
        <dbReference type="EMBL" id="GAA3620253.1"/>
    </source>
</evidence>
<feature type="chain" id="PRO_5045518082" evidence="1">
    <location>
        <begin position="32"/>
        <end position="437"/>
    </location>
</feature>
<evidence type="ECO:0000256" key="1">
    <source>
        <dbReference type="SAM" id="SignalP"/>
    </source>
</evidence>
<dbReference type="Proteomes" id="UP001500630">
    <property type="component" value="Unassembled WGS sequence"/>
</dbReference>
<keyword evidence="1" id="KW-0732">Signal</keyword>
<reference evidence="3" key="1">
    <citation type="journal article" date="2019" name="Int. J. Syst. Evol. Microbiol.">
        <title>The Global Catalogue of Microorganisms (GCM) 10K type strain sequencing project: providing services to taxonomists for standard genome sequencing and annotation.</title>
        <authorList>
            <consortium name="The Broad Institute Genomics Platform"/>
            <consortium name="The Broad Institute Genome Sequencing Center for Infectious Disease"/>
            <person name="Wu L."/>
            <person name="Ma J."/>
        </authorList>
    </citation>
    <scope>NUCLEOTIDE SEQUENCE [LARGE SCALE GENOMIC DNA]</scope>
    <source>
        <strain evidence="3">JCM 17326</strain>
    </source>
</reference>
<dbReference type="Gene3D" id="2.115.10.10">
    <property type="entry name" value="Tachylectin 2"/>
    <property type="match status" value="1"/>
</dbReference>